<comment type="caution">
    <text evidence="1">The sequence shown here is derived from an EMBL/GenBank/DDBJ whole genome shotgun (WGS) entry which is preliminary data.</text>
</comment>
<accession>Q0FZ76</accession>
<sequence length="29" mass="2953">MPVLAADPVAVAADAERGGRGCHPARFAF</sequence>
<keyword evidence="2" id="KW-1185">Reference proteome</keyword>
<dbReference type="Proteomes" id="UP000004310">
    <property type="component" value="Unassembled WGS sequence"/>
</dbReference>
<evidence type="ECO:0000313" key="1">
    <source>
        <dbReference type="EMBL" id="EAU40402.1"/>
    </source>
</evidence>
<reference evidence="1 2" key="1">
    <citation type="journal article" date="2010" name="J. Bacteriol.">
        <title>Genome sequence of Fulvimarina pelagi HTCC2506T, a Mn(II)-oxidizing alphaproteobacterium possessing an aerobic anoxygenic photosynthetic gene cluster and Xanthorhodopsin.</title>
        <authorList>
            <person name="Kang I."/>
            <person name="Oh H.M."/>
            <person name="Lim S.I."/>
            <person name="Ferriera S."/>
            <person name="Giovannoni S.J."/>
            <person name="Cho J.C."/>
        </authorList>
    </citation>
    <scope>NUCLEOTIDE SEQUENCE [LARGE SCALE GENOMIC DNA]</scope>
    <source>
        <strain evidence="1 2">HTCC2506</strain>
    </source>
</reference>
<organism evidence="1 2">
    <name type="scientific">Fulvimarina pelagi HTCC2506</name>
    <dbReference type="NCBI Taxonomy" id="314231"/>
    <lineage>
        <taxon>Bacteria</taxon>
        <taxon>Pseudomonadati</taxon>
        <taxon>Pseudomonadota</taxon>
        <taxon>Alphaproteobacteria</taxon>
        <taxon>Hyphomicrobiales</taxon>
        <taxon>Aurantimonadaceae</taxon>
        <taxon>Fulvimarina</taxon>
    </lineage>
</organism>
<name>Q0FZ76_9HYPH</name>
<dbReference type="EMBL" id="AATP01000008">
    <property type="protein sequence ID" value="EAU40402.1"/>
    <property type="molecule type" value="Genomic_DNA"/>
</dbReference>
<dbReference type="HOGENOM" id="CLU_3409380_0_0_5"/>
<dbReference type="AlphaFoldDB" id="Q0FZ76"/>
<evidence type="ECO:0000313" key="2">
    <source>
        <dbReference type="Proteomes" id="UP000004310"/>
    </source>
</evidence>
<proteinExistence type="predicted"/>
<gene>
    <name evidence="1" type="ORF">FP2506_04210</name>
</gene>
<protein>
    <submittedName>
        <fullName evidence="1">Uncharacterized protein</fullName>
    </submittedName>
</protein>